<evidence type="ECO:0000313" key="5">
    <source>
        <dbReference type="Proteomes" id="UP000438699"/>
    </source>
</evidence>
<dbReference type="Gene3D" id="3.30.70.1070">
    <property type="entry name" value="Sporulation related repeat"/>
    <property type="match status" value="1"/>
</dbReference>
<feature type="compositionally biased region" description="Low complexity" evidence="1">
    <location>
        <begin position="126"/>
        <end position="145"/>
    </location>
</feature>
<dbReference type="InterPro" id="IPR052521">
    <property type="entry name" value="Cell_div_SPOR-domain"/>
</dbReference>
<evidence type="ECO:0000313" key="4">
    <source>
        <dbReference type="EMBL" id="KAB1440882.1"/>
    </source>
</evidence>
<dbReference type="PROSITE" id="PS51724">
    <property type="entry name" value="SPOR"/>
    <property type="match status" value="1"/>
</dbReference>
<dbReference type="GO" id="GO:0032506">
    <property type="term" value="P:cytokinetic process"/>
    <property type="evidence" value="ECO:0007669"/>
    <property type="project" value="TreeGrafter"/>
</dbReference>
<evidence type="ECO:0000259" key="3">
    <source>
        <dbReference type="PROSITE" id="PS51724"/>
    </source>
</evidence>
<protein>
    <submittedName>
        <fullName evidence="4">SPOR domain-containing protein</fullName>
    </submittedName>
</protein>
<feature type="domain" description="SPOR" evidence="3">
    <location>
        <begin position="149"/>
        <end position="228"/>
    </location>
</feature>
<dbReference type="RefSeq" id="WP_151151626.1">
    <property type="nucleotide sequence ID" value="NZ_WAIE01000006.1"/>
</dbReference>
<dbReference type="GO" id="GO:0042834">
    <property type="term" value="F:peptidoglycan binding"/>
    <property type="evidence" value="ECO:0007669"/>
    <property type="project" value="InterPro"/>
</dbReference>
<gene>
    <name evidence="4" type="ORF">F8A88_13125</name>
</gene>
<dbReference type="OrthoDB" id="5453354at2"/>
<keyword evidence="2" id="KW-1133">Transmembrane helix</keyword>
<dbReference type="PANTHER" id="PTHR38687:SF1">
    <property type="entry name" value="CELL DIVISION PROTEIN DEDD"/>
    <property type="match status" value="1"/>
</dbReference>
<dbReference type="GO" id="GO:0032153">
    <property type="term" value="C:cell division site"/>
    <property type="evidence" value="ECO:0007669"/>
    <property type="project" value="TreeGrafter"/>
</dbReference>
<accession>A0A6N6N2V1</accession>
<organism evidence="4 5">
    <name type="scientific">Pseudodesulfovibrio senegalensis</name>
    <dbReference type="NCBI Taxonomy" id="1721087"/>
    <lineage>
        <taxon>Bacteria</taxon>
        <taxon>Pseudomonadati</taxon>
        <taxon>Thermodesulfobacteriota</taxon>
        <taxon>Desulfovibrionia</taxon>
        <taxon>Desulfovibrionales</taxon>
        <taxon>Desulfovibrionaceae</taxon>
    </lineage>
</organism>
<dbReference type="GO" id="GO:0030428">
    <property type="term" value="C:cell septum"/>
    <property type="evidence" value="ECO:0007669"/>
    <property type="project" value="TreeGrafter"/>
</dbReference>
<dbReference type="Pfam" id="PF05036">
    <property type="entry name" value="SPOR"/>
    <property type="match status" value="1"/>
</dbReference>
<dbReference type="PANTHER" id="PTHR38687">
    <property type="entry name" value="CELL DIVISION PROTEIN DEDD-RELATED"/>
    <property type="match status" value="1"/>
</dbReference>
<dbReference type="AlphaFoldDB" id="A0A6N6N2V1"/>
<reference evidence="4 5" key="1">
    <citation type="journal article" date="2017" name="Int. J. Syst. Evol. Microbiol.">
        <title>Desulfovibrio senegalensis sp. nov., a mesophilic sulfate reducer isolated from marine sediment.</title>
        <authorList>
            <person name="Thioye A."/>
            <person name="Gam Z.B.A."/>
            <person name="Mbengue M."/>
            <person name="Cayol J.L."/>
            <person name="Joseph-Bartoli M."/>
            <person name="Toure-Kane C."/>
            <person name="Labat M."/>
        </authorList>
    </citation>
    <scope>NUCLEOTIDE SEQUENCE [LARGE SCALE GENOMIC DNA]</scope>
    <source>
        <strain evidence="4 5">DSM 101509</strain>
    </source>
</reference>
<dbReference type="Proteomes" id="UP000438699">
    <property type="component" value="Unassembled WGS sequence"/>
</dbReference>
<comment type="caution">
    <text evidence="4">The sequence shown here is derived from an EMBL/GenBank/DDBJ whole genome shotgun (WGS) entry which is preliminary data.</text>
</comment>
<feature type="transmembrane region" description="Helical" evidence="2">
    <location>
        <begin position="26"/>
        <end position="54"/>
    </location>
</feature>
<evidence type="ECO:0000256" key="2">
    <source>
        <dbReference type="SAM" id="Phobius"/>
    </source>
</evidence>
<dbReference type="SUPFAM" id="SSF110997">
    <property type="entry name" value="Sporulation related repeat"/>
    <property type="match status" value="1"/>
</dbReference>
<keyword evidence="5" id="KW-1185">Reference proteome</keyword>
<sequence length="235" mass="25250">MTASKEKKKYNVRVPKMPGEQKTWTFTLSLSGMITVLGSVGVALSLFFILGLLVGRGYQPEQSVPQLAAIMPSQHGAANATKAPSVLKAEELTYPETLAKAPKQVGQPEEAEPEKPKPTTTRKAKPATTAPKAEQAAPAAKPEAQTAAGQKIYDYTYQAASFRKQDMAESLRTKLAGAGLNAVLESADTAKGTWYRVLVRHRGTPDSTAAMKSTLNKFGIARPLMKRKKLVAPAQ</sequence>
<name>A0A6N6N2V1_9BACT</name>
<keyword evidence="2" id="KW-0472">Membrane</keyword>
<evidence type="ECO:0000256" key="1">
    <source>
        <dbReference type="SAM" id="MobiDB-lite"/>
    </source>
</evidence>
<dbReference type="InterPro" id="IPR007730">
    <property type="entry name" value="SPOR-like_dom"/>
</dbReference>
<keyword evidence="2" id="KW-0812">Transmembrane</keyword>
<feature type="region of interest" description="Disordered" evidence="1">
    <location>
        <begin position="99"/>
        <end position="145"/>
    </location>
</feature>
<dbReference type="InterPro" id="IPR036680">
    <property type="entry name" value="SPOR-like_sf"/>
</dbReference>
<dbReference type="EMBL" id="WAIE01000006">
    <property type="protein sequence ID" value="KAB1440882.1"/>
    <property type="molecule type" value="Genomic_DNA"/>
</dbReference>
<proteinExistence type="predicted"/>